<dbReference type="AlphaFoldDB" id="A0A7H8UHU0"/>
<protein>
    <submittedName>
        <fullName evidence="1">Uncharacterized protein</fullName>
    </submittedName>
</protein>
<name>A0A7H8UHU0_ENTCL</name>
<proteinExistence type="predicted"/>
<dbReference type="Proteomes" id="UP000509421">
    <property type="component" value="Chromosome"/>
</dbReference>
<dbReference type="GeneID" id="83573615"/>
<dbReference type="RefSeq" id="WP_176610311.1">
    <property type="nucleotide sequence ID" value="NZ_CP056117.1"/>
</dbReference>
<sequence>MNISLQPNNPFNHPTKKIKIDINYYNNEQKKLFNRRRGNPYPKIVRNNIRLSVMSGIEIDIEEFFIYYLFHLKTSRPLDFPDRNMISQHISRAVYEIDGYIEYISDSLHVCNSVDSLTTSITERIGESIGMLVIAHVNNMTSADWIPIPVLQVKAFDYFVAISPHGALQIETKGSYVENNSTIQKLRTHKKSIVDKKEQTKNNPISDYPGDYLFGTITAIDKEFSRKIKCWLVDPNIEDIEFDYRRERILSRLYDIYFLMKVISPSSRLTKALDKRIAVLIENENITQFDGIPLIEWVRDDDDAEKVIRQFFYNKTYINDSSDAGIWGSVNDQTIYYVGMKADLLKLALWQNFDDIIDYRFVAEHSETRLECRLVTEADKIEFSKMFKSSGLVKHFESFGSVYTSSSGMLFGMLTMSFT</sequence>
<evidence type="ECO:0000313" key="1">
    <source>
        <dbReference type="EMBL" id="QKZ99119.1"/>
    </source>
</evidence>
<reference evidence="1 2" key="1">
    <citation type="submission" date="2020-06" db="EMBL/GenBank/DDBJ databases">
        <title>Long-read sequencing of DSM26481-BlokeschLab.</title>
        <authorList>
            <person name="Blokesch M."/>
        </authorList>
    </citation>
    <scope>NUCLEOTIDE SEQUENCE [LARGE SCALE GENOMIC DNA]</scope>
    <source>
        <strain evidence="1 2">DSM 26481</strain>
    </source>
</reference>
<evidence type="ECO:0000313" key="2">
    <source>
        <dbReference type="Proteomes" id="UP000509421"/>
    </source>
</evidence>
<organism evidence="1 2">
    <name type="scientific">Enterobacter cloacae</name>
    <dbReference type="NCBI Taxonomy" id="550"/>
    <lineage>
        <taxon>Bacteria</taxon>
        <taxon>Pseudomonadati</taxon>
        <taxon>Pseudomonadota</taxon>
        <taxon>Gammaproteobacteria</taxon>
        <taxon>Enterobacterales</taxon>
        <taxon>Enterobacteriaceae</taxon>
        <taxon>Enterobacter</taxon>
        <taxon>Enterobacter cloacae complex</taxon>
    </lineage>
</organism>
<dbReference type="EMBL" id="CP056117">
    <property type="protein sequence ID" value="QKZ99119.1"/>
    <property type="molecule type" value="Genomic_DNA"/>
</dbReference>
<accession>A0A7H8UHU0</accession>
<gene>
    <name evidence="1" type="ORF">HWQ14_16295</name>
</gene>